<comment type="caution">
    <text evidence="11">The sequence shown here is derived from an EMBL/GenBank/DDBJ whole genome shotgun (WGS) entry which is preliminary data.</text>
</comment>
<keyword evidence="5 7" id="KW-0450">Lipoyl</keyword>
<evidence type="ECO:0000313" key="12">
    <source>
        <dbReference type="Proteomes" id="UP000321168"/>
    </source>
</evidence>
<dbReference type="Pfam" id="PF00198">
    <property type="entry name" value="2-oxoacid_dh"/>
    <property type="match status" value="1"/>
</dbReference>
<dbReference type="InterPro" id="IPR036625">
    <property type="entry name" value="E3-bd_dom_sf"/>
</dbReference>
<dbReference type="InterPro" id="IPR011053">
    <property type="entry name" value="Single_hybrid_motif"/>
</dbReference>
<evidence type="ECO:0000256" key="7">
    <source>
        <dbReference type="RuleBase" id="RU003423"/>
    </source>
</evidence>
<dbReference type="GO" id="GO:0005737">
    <property type="term" value="C:cytoplasm"/>
    <property type="evidence" value="ECO:0007669"/>
    <property type="project" value="TreeGrafter"/>
</dbReference>
<dbReference type="PROSITE" id="PS51826">
    <property type="entry name" value="PSBD"/>
    <property type="match status" value="1"/>
</dbReference>
<evidence type="ECO:0000259" key="9">
    <source>
        <dbReference type="PROSITE" id="PS50968"/>
    </source>
</evidence>
<feature type="domain" description="Peripheral subunit-binding (PSBD)" evidence="10">
    <location>
        <begin position="126"/>
        <end position="166"/>
    </location>
</feature>
<name>A0A5C6V9C4_9FLAO</name>
<dbReference type="EMBL" id="VORB01000002">
    <property type="protein sequence ID" value="TXC82063.1"/>
    <property type="molecule type" value="Genomic_DNA"/>
</dbReference>
<reference evidence="11 12" key="1">
    <citation type="submission" date="2019-08" db="EMBL/GenBank/DDBJ databases">
        <title>Genome of Luteibaculum oceani JCM 18817.</title>
        <authorList>
            <person name="Bowman J.P."/>
        </authorList>
    </citation>
    <scope>NUCLEOTIDE SEQUENCE [LARGE SCALE GENOMIC DNA]</scope>
    <source>
        <strain evidence="11 12">JCM 18817</strain>
    </source>
</reference>
<protein>
    <recommendedName>
        <fullName evidence="7">Dihydrolipoamide acetyltransferase component of pyruvate dehydrogenase complex</fullName>
        <ecNumber evidence="7">2.3.1.-</ecNumber>
    </recommendedName>
</protein>
<comment type="similarity">
    <text evidence="2 7">Belongs to the 2-oxoacid dehydrogenase family.</text>
</comment>
<dbReference type="PANTHER" id="PTHR43178">
    <property type="entry name" value="DIHYDROLIPOAMIDE ACETYLTRANSFERASE COMPONENT OF PYRUVATE DEHYDROGENASE COMPLEX"/>
    <property type="match status" value="1"/>
</dbReference>
<comment type="cofactor">
    <cofactor evidence="1 7">
        <name>(R)-lipoate</name>
        <dbReference type="ChEBI" id="CHEBI:83088"/>
    </cofactor>
</comment>
<dbReference type="GO" id="GO:0016407">
    <property type="term" value="F:acetyltransferase activity"/>
    <property type="evidence" value="ECO:0007669"/>
    <property type="project" value="TreeGrafter"/>
</dbReference>
<keyword evidence="4 7" id="KW-0808">Transferase</keyword>
<accession>A0A5C6V9C4</accession>
<dbReference type="RefSeq" id="WP_147013220.1">
    <property type="nucleotide sequence ID" value="NZ_VORB01000002.1"/>
</dbReference>
<dbReference type="Proteomes" id="UP000321168">
    <property type="component" value="Unassembled WGS sequence"/>
</dbReference>
<dbReference type="PROSITE" id="PS00189">
    <property type="entry name" value="LIPOYL"/>
    <property type="match status" value="1"/>
</dbReference>
<dbReference type="PROSITE" id="PS50968">
    <property type="entry name" value="BIOTINYL_LIPOYL"/>
    <property type="match status" value="1"/>
</dbReference>
<feature type="domain" description="Lipoyl-binding" evidence="9">
    <location>
        <begin position="3"/>
        <end position="78"/>
    </location>
</feature>
<feature type="compositionally biased region" description="Low complexity" evidence="8">
    <location>
        <begin position="173"/>
        <end position="204"/>
    </location>
</feature>
<dbReference type="InterPro" id="IPR003016">
    <property type="entry name" value="2-oxoA_DH_lipoyl-BS"/>
</dbReference>
<evidence type="ECO:0000256" key="4">
    <source>
        <dbReference type="ARBA" id="ARBA00022679"/>
    </source>
</evidence>
<dbReference type="PANTHER" id="PTHR43178:SF5">
    <property type="entry name" value="LIPOAMIDE ACYLTRANSFERASE COMPONENT OF BRANCHED-CHAIN ALPHA-KETO ACID DEHYDROGENASE COMPLEX, MITOCHONDRIAL"/>
    <property type="match status" value="1"/>
</dbReference>
<organism evidence="11 12">
    <name type="scientific">Luteibaculum oceani</name>
    <dbReference type="NCBI Taxonomy" id="1294296"/>
    <lineage>
        <taxon>Bacteria</taxon>
        <taxon>Pseudomonadati</taxon>
        <taxon>Bacteroidota</taxon>
        <taxon>Flavobacteriia</taxon>
        <taxon>Flavobacteriales</taxon>
        <taxon>Luteibaculaceae</taxon>
        <taxon>Luteibaculum</taxon>
    </lineage>
</organism>
<dbReference type="InterPro" id="IPR000089">
    <property type="entry name" value="Biotin_lipoyl"/>
</dbReference>
<dbReference type="FunFam" id="3.30.559.10:FF:000007">
    <property type="entry name" value="Dihydrolipoamide acetyltransferase component of pyruvate dehydrogenase complex"/>
    <property type="match status" value="1"/>
</dbReference>
<feature type="region of interest" description="Disordered" evidence="8">
    <location>
        <begin position="171"/>
        <end position="211"/>
    </location>
</feature>
<dbReference type="Pfam" id="PF00364">
    <property type="entry name" value="Biotin_lipoyl"/>
    <property type="match status" value="1"/>
</dbReference>
<evidence type="ECO:0000256" key="5">
    <source>
        <dbReference type="ARBA" id="ARBA00022823"/>
    </source>
</evidence>
<dbReference type="AlphaFoldDB" id="A0A5C6V9C4"/>
<dbReference type="OrthoDB" id="9805770at2"/>
<evidence type="ECO:0000256" key="8">
    <source>
        <dbReference type="SAM" id="MobiDB-lite"/>
    </source>
</evidence>
<dbReference type="Gene3D" id="3.30.559.10">
    <property type="entry name" value="Chloramphenicol acetyltransferase-like domain"/>
    <property type="match status" value="1"/>
</dbReference>
<dbReference type="Gene3D" id="2.40.50.100">
    <property type="match status" value="1"/>
</dbReference>
<proteinExistence type="inferred from homology"/>
<dbReference type="EC" id="2.3.1.-" evidence="7"/>
<keyword evidence="12" id="KW-1185">Reference proteome</keyword>
<gene>
    <name evidence="11" type="ORF">FRX97_02930</name>
</gene>
<dbReference type="SUPFAM" id="SSF52777">
    <property type="entry name" value="CoA-dependent acyltransferases"/>
    <property type="match status" value="1"/>
</dbReference>
<dbReference type="InterPro" id="IPR050743">
    <property type="entry name" value="2-oxoacid_DH_E2_comp"/>
</dbReference>
<comment type="subunit">
    <text evidence="3">Forms a 24-polypeptide structural core with octahedral symmetry.</text>
</comment>
<evidence type="ECO:0000259" key="10">
    <source>
        <dbReference type="PROSITE" id="PS51826"/>
    </source>
</evidence>
<evidence type="ECO:0000256" key="2">
    <source>
        <dbReference type="ARBA" id="ARBA00007317"/>
    </source>
</evidence>
<dbReference type="InterPro" id="IPR004167">
    <property type="entry name" value="PSBD"/>
</dbReference>
<keyword evidence="6 7" id="KW-0012">Acyltransferase</keyword>
<dbReference type="Gene3D" id="4.10.320.10">
    <property type="entry name" value="E3-binding domain"/>
    <property type="match status" value="1"/>
</dbReference>
<dbReference type="Pfam" id="PF02817">
    <property type="entry name" value="E3_binding"/>
    <property type="match status" value="1"/>
</dbReference>
<sequence length="445" mass="47531">MGKIEILLPKMGESVAEATVTGIVAEVGATVEADDPIIEIATDKVDSEVPAPEDGTIVEILVAEGDVVEVGKPIAIMEVEGAGDSAGAAPSAPKQEPVAEKAAAKIEEDIQAVEENIGKTGPSGKFYSPLVRSIAKEENISMAELEQIEGTGAQGRVTKDDILAYVENRSNGSAPAAAPAPSKPAASSAPAKKAAPSPEIKAPAVSVSGSDEIQEMGRMRKLIADHMVMSKRVSPHVTSFVEADVTNLVQWRDRVKKDFLKREGEKITFTPIFIEAIANAIKEFPEINISVKDDNKIVYRKNINVGMATALPSGDLIVPVIKNADRYNLVGLTKEVNDLANRARINKLKPEEIQDGTYTVTNVGSFGNVFGTPIINQPQVAIMAVGAIKKKPAVIETPSGDMIGIRHFMMLSHSYDHRVVDGALGGKFVRRVADLLESFDPNREI</sequence>
<dbReference type="SUPFAM" id="SSF47005">
    <property type="entry name" value="Peripheral subunit-binding domain of 2-oxo acid dehydrogenase complex"/>
    <property type="match status" value="1"/>
</dbReference>
<dbReference type="GO" id="GO:0031405">
    <property type="term" value="F:lipoic acid binding"/>
    <property type="evidence" value="ECO:0007669"/>
    <property type="project" value="TreeGrafter"/>
</dbReference>
<dbReference type="CDD" id="cd06849">
    <property type="entry name" value="lipoyl_domain"/>
    <property type="match status" value="1"/>
</dbReference>
<evidence type="ECO:0000313" key="11">
    <source>
        <dbReference type="EMBL" id="TXC82063.1"/>
    </source>
</evidence>
<evidence type="ECO:0000256" key="1">
    <source>
        <dbReference type="ARBA" id="ARBA00001938"/>
    </source>
</evidence>
<dbReference type="SUPFAM" id="SSF51230">
    <property type="entry name" value="Single hybrid motif"/>
    <property type="match status" value="1"/>
</dbReference>
<dbReference type="InterPro" id="IPR023213">
    <property type="entry name" value="CAT-like_dom_sf"/>
</dbReference>
<dbReference type="InterPro" id="IPR001078">
    <property type="entry name" value="2-oxoacid_DH_actylTfrase"/>
</dbReference>
<evidence type="ECO:0000256" key="6">
    <source>
        <dbReference type="ARBA" id="ARBA00023315"/>
    </source>
</evidence>
<evidence type="ECO:0000256" key="3">
    <source>
        <dbReference type="ARBA" id="ARBA00011484"/>
    </source>
</evidence>